<evidence type="ECO:0000313" key="3">
    <source>
        <dbReference type="Proteomes" id="UP000610124"/>
    </source>
</evidence>
<dbReference type="EMBL" id="BMUB01000024">
    <property type="protein sequence ID" value="GGV00225.1"/>
    <property type="molecule type" value="Genomic_DNA"/>
</dbReference>
<evidence type="ECO:0000313" key="2">
    <source>
        <dbReference type="EMBL" id="GGV00225.1"/>
    </source>
</evidence>
<comment type="caution">
    <text evidence="2">The sequence shown here is derived from an EMBL/GenBank/DDBJ whole genome shotgun (WGS) entry which is preliminary data.</text>
</comment>
<name>A0A8H9LYF7_KITAU</name>
<accession>A0A8H9LYF7</accession>
<evidence type="ECO:0000256" key="1">
    <source>
        <dbReference type="SAM" id="MobiDB-lite"/>
    </source>
</evidence>
<dbReference type="Proteomes" id="UP000610124">
    <property type="component" value="Unassembled WGS sequence"/>
</dbReference>
<protein>
    <submittedName>
        <fullName evidence="2">Uncharacterized protein</fullName>
    </submittedName>
</protein>
<reference evidence="2" key="1">
    <citation type="journal article" date="2014" name="Int. J. Syst. Evol. Microbiol.">
        <title>Complete genome sequence of Corynebacterium casei LMG S-19264T (=DSM 44701T), isolated from a smear-ripened cheese.</title>
        <authorList>
            <consortium name="US DOE Joint Genome Institute (JGI-PGF)"/>
            <person name="Walter F."/>
            <person name="Albersmeier A."/>
            <person name="Kalinowski J."/>
            <person name="Ruckert C."/>
        </authorList>
    </citation>
    <scope>NUCLEOTIDE SEQUENCE</scope>
    <source>
        <strain evidence="2">JCM 4434</strain>
    </source>
</reference>
<sequence>MLAQLICRAGSGRAAASHAECSGTPGTASRTGDSSGPFCGAGPWTGERDPVAAFERARAIAATNTKASKPVAT</sequence>
<gene>
    <name evidence="2" type="ORF">GCM10010502_63330</name>
</gene>
<organism evidence="2 3">
    <name type="scientific">Kitasatospora aureofaciens</name>
    <name type="common">Streptomyces aureofaciens</name>
    <dbReference type="NCBI Taxonomy" id="1894"/>
    <lineage>
        <taxon>Bacteria</taxon>
        <taxon>Bacillati</taxon>
        <taxon>Actinomycetota</taxon>
        <taxon>Actinomycetes</taxon>
        <taxon>Kitasatosporales</taxon>
        <taxon>Streptomycetaceae</taxon>
        <taxon>Kitasatospora</taxon>
    </lineage>
</organism>
<feature type="compositionally biased region" description="Polar residues" evidence="1">
    <location>
        <begin position="24"/>
        <end position="34"/>
    </location>
</feature>
<dbReference type="AlphaFoldDB" id="A0A8H9LYF7"/>
<proteinExistence type="predicted"/>
<feature type="region of interest" description="Disordered" evidence="1">
    <location>
        <begin position="9"/>
        <end position="46"/>
    </location>
</feature>
<reference evidence="2" key="2">
    <citation type="submission" date="2020-09" db="EMBL/GenBank/DDBJ databases">
        <authorList>
            <person name="Sun Q."/>
            <person name="Ohkuma M."/>
        </authorList>
    </citation>
    <scope>NUCLEOTIDE SEQUENCE</scope>
    <source>
        <strain evidence="2">JCM 4434</strain>
    </source>
</reference>